<dbReference type="Pfam" id="PF00496">
    <property type="entry name" value="SBP_bac_5"/>
    <property type="match status" value="1"/>
</dbReference>
<dbReference type="GO" id="GO:0042597">
    <property type="term" value="C:periplasmic space"/>
    <property type="evidence" value="ECO:0007669"/>
    <property type="project" value="UniProtKB-ARBA"/>
</dbReference>
<dbReference type="Gene3D" id="3.90.76.10">
    <property type="entry name" value="Dipeptide-binding Protein, Domain 1"/>
    <property type="match status" value="1"/>
</dbReference>
<proteinExistence type="inferred from homology"/>
<dbReference type="GO" id="GO:0043190">
    <property type="term" value="C:ATP-binding cassette (ABC) transporter complex"/>
    <property type="evidence" value="ECO:0007669"/>
    <property type="project" value="InterPro"/>
</dbReference>
<sequence>MDKKRLSVLLASSAITVAGFAIPAATATAKTLPPLVVCTSPQGTYADNFNPYASGSLAGTLGNVYETLFYFDAVSGHTFDLLGTNYHFSDNNKTLTVNLRHNAKWTDGKAFTAQDVVFTFNAMKKYPDADANGVWQHLASVKAVGNYQVVFTFKTVNVPFAEQYVLGSTYILPEHEWASLGDPAKAKITWDKAIGTGPFIVSYFSPQDYKFKANPNYYLGAPKVPELDYPAFTSNSSADLALAQGNVQYGNLDIPNVQKTYVAANPHNHYYFPPDNEVELYPNLTNPLLGIYNVREAISLAIDRSKLSTLGETGYEAVGNPISLPLPNYKSWLDPSLPKSYLQFPAVNDAKAQQLLQAAGFRKDAHGIYAKNGKELNFSLEVVSGWSDWDEDCLLIQQDLAKIGIKITINQVNFGTYYSNIAPTASANGVKVGKYDLAISWTNSGPTPYLAYYDMLDSNGSFNVEGFKDPEVDQALNEFASTTDLAKQKQAMYKIERIAADKLPVIPLLTGAYWYEYNDTNYTGWPTKANLWITPGPANYQSAAIVMQHLKPVQ</sequence>
<evidence type="ECO:0000256" key="4">
    <source>
        <dbReference type="SAM" id="SignalP"/>
    </source>
</evidence>
<dbReference type="SUPFAM" id="SSF53850">
    <property type="entry name" value="Periplasmic binding protein-like II"/>
    <property type="match status" value="1"/>
</dbReference>
<evidence type="ECO:0000313" key="7">
    <source>
        <dbReference type="Proteomes" id="UP000182589"/>
    </source>
</evidence>
<dbReference type="EMBL" id="FNOJ01000002">
    <property type="protein sequence ID" value="SDW15090.1"/>
    <property type="molecule type" value="Genomic_DNA"/>
</dbReference>
<feature type="domain" description="Solute-binding protein family 5" evidence="5">
    <location>
        <begin position="84"/>
        <end position="460"/>
    </location>
</feature>
<dbReference type="CDD" id="cd08509">
    <property type="entry name" value="PBP2_TmCBP_oligosaccharides_like"/>
    <property type="match status" value="1"/>
</dbReference>
<dbReference type="GO" id="GO:1904680">
    <property type="term" value="F:peptide transmembrane transporter activity"/>
    <property type="evidence" value="ECO:0007669"/>
    <property type="project" value="TreeGrafter"/>
</dbReference>
<dbReference type="GO" id="GO:0015833">
    <property type="term" value="P:peptide transport"/>
    <property type="evidence" value="ECO:0007669"/>
    <property type="project" value="TreeGrafter"/>
</dbReference>
<accession>A0A1H2R7I1</accession>
<evidence type="ECO:0000256" key="1">
    <source>
        <dbReference type="ARBA" id="ARBA00004193"/>
    </source>
</evidence>
<comment type="similarity">
    <text evidence="2">Belongs to the bacterial solute-binding protein 5 family.</text>
</comment>
<protein>
    <submittedName>
        <fullName evidence="6">Peptide/nickel transport system substrate-binding protein</fullName>
    </submittedName>
</protein>
<organism evidence="6 7">
    <name type="scientific">Alicyclobacillus hesperidum</name>
    <dbReference type="NCBI Taxonomy" id="89784"/>
    <lineage>
        <taxon>Bacteria</taxon>
        <taxon>Bacillati</taxon>
        <taxon>Bacillota</taxon>
        <taxon>Bacilli</taxon>
        <taxon>Bacillales</taxon>
        <taxon>Alicyclobacillaceae</taxon>
        <taxon>Alicyclobacillus</taxon>
    </lineage>
</organism>
<evidence type="ECO:0000256" key="2">
    <source>
        <dbReference type="ARBA" id="ARBA00005695"/>
    </source>
</evidence>
<dbReference type="PROSITE" id="PS01040">
    <property type="entry name" value="SBP_BACTERIAL_5"/>
    <property type="match status" value="1"/>
</dbReference>
<dbReference type="InterPro" id="IPR030678">
    <property type="entry name" value="Peptide/Ni-bd"/>
</dbReference>
<feature type="chain" id="PRO_5010205276" evidence="4">
    <location>
        <begin position="30"/>
        <end position="554"/>
    </location>
</feature>
<keyword evidence="3 4" id="KW-0732">Signal</keyword>
<dbReference type="Gene3D" id="3.40.190.10">
    <property type="entry name" value="Periplasmic binding protein-like II"/>
    <property type="match status" value="1"/>
</dbReference>
<evidence type="ECO:0000259" key="5">
    <source>
        <dbReference type="Pfam" id="PF00496"/>
    </source>
</evidence>
<evidence type="ECO:0000256" key="3">
    <source>
        <dbReference type="ARBA" id="ARBA00022729"/>
    </source>
</evidence>
<dbReference type="STRING" id="89784.SAMN04489725_102188"/>
<dbReference type="AlphaFoldDB" id="A0A1H2R7I1"/>
<keyword evidence="7" id="KW-1185">Reference proteome</keyword>
<evidence type="ECO:0000313" key="6">
    <source>
        <dbReference type="EMBL" id="SDW15090.1"/>
    </source>
</evidence>
<dbReference type="RefSeq" id="WP_074691556.1">
    <property type="nucleotide sequence ID" value="NZ_FNOJ01000002.1"/>
</dbReference>
<dbReference type="InterPro" id="IPR000914">
    <property type="entry name" value="SBP_5_dom"/>
</dbReference>
<comment type="subcellular location">
    <subcellularLocation>
        <location evidence="1">Cell membrane</location>
        <topology evidence="1">Lipid-anchor</topology>
    </subcellularLocation>
</comment>
<reference evidence="7" key="1">
    <citation type="submission" date="2016-10" db="EMBL/GenBank/DDBJ databases">
        <authorList>
            <person name="Varghese N."/>
        </authorList>
    </citation>
    <scope>NUCLEOTIDE SEQUENCE [LARGE SCALE GENOMIC DNA]</scope>
    <source>
        <strain evidence="7">DSM 12489</strain>
    </source>
</reference>
<dbReference type="Gene3D" id="3.10.105.10">
    <property type="entry name" value="Dipeptide-binding Protein, Domain 3"/>
    <property type="match status" value="1"/>
</dbReference>
<dbReference type="Proteomes" id="UP000182589">
    <property type="component" value="Unassembled WGS sequence"/>
</dbReference>
<name>A0A1H2R7I1_9BACL</name>
<gene>
    <name evidence="6" type="ORF">SAMN04489725_102188</name>
</gene>
<dbReference type="InterPro" id="IPR039424">
    <property type="entry name" value="SBP_5"/>
</dbReference>
<dbReference type="PANTHER" id="PTHR30290">
    <property type="entry name" value="PERIPLASMIC BINDING COMPONENT OF ABC TRANSPORTER"/>
    <property type="match status" value="1"/>
</dbReference>
<dbReference type="InterPro" id="IPR023765">
    <property type="entry name" value="SBP_5_CS"/>
</dbReference>
<feature type="signal peptide" evidence="4">
    <location>
        <begin position="1"/>
        <end position="29"/>
    </location>
</feature>
<dbReference type="PIRSF" id="PIRSF002741">
    <property type="entry name" value="MppA"/>
    <property type="match status" value="1"/>
</dbReference>